<dbReference type="NCBIfam" id="TIGR01849">
    <property type="entry name" value="PHB_depoly_PhaZ"/>
    <property type="match status" value="1"/>
</dbReference>
<dbReference type="GO" id="GO:0050526">
    <property type="term" value="F:poly(3-hydroxybutyrate) depolymerase activity"/>
    <property type="evidence" value="ECO:0007669"/>
    <property type="project" value="UniProtKB-EC"/>
</dbReference>
<dbReference type="PANTHER" id="PTHR36837">
    <property type="entry name" value="POLY(3-HYDROXYALKANOATE) POLYMERASE SUBUNIT PHAC"/>
    <property type="match status" value="1"/>
</dbReference>
<proteinExistence type="predicted"/>
<dbReference type="InterPro" id="IPR010915">
    <property type="entry name" value="PHB_depoly_PhaZ"/>
</dbReference>
<feature type="domain" description="PHB de-polymerase C-terminal" evidence="1">
    <location>
        <begin position="202"/>
        <end position="402"/>
    </location>
</feature>
<protein>
    <submittedName>
        <fullName evidence="2">Poly(3-hydroxybutyrate) depolymerase</fullName>
        <ecNumber evidence="2">3.1.1.75</ecNumber>
    </submittedName>
</protein>
<dbReference type="EC" id="3.1.1.75" evidence="2"/>
<evidence type="ECO:0000259" key="1">
    <source>
        <dbReference type="Pfam" id="PF06850"/>
    </source>
</evidence>
<dbReference type="PIRSF" id="PIRSF020818">
    <property type="entry name" value="PHB_depoly_PhaZ"/>
    <property type="match status" value="1"/>
</dbReference>
<dbReference type="InterPro" id="IPR009656">
    <property type="entry name" value="PHB_depo_C"/>
</dbReference>
<reference evidence="2" key="1">
    <citation type="submission" date="2023-07" db="EMBL/GenBank/DDBJ databases">
        <authorList>
            <person name="Pelsma A.J. K."/>
        </authorList>
    </citation>
    <scope>NUCLEOTIDE SEQUENCE</scope>
</reference>
<dbReference type="PANTHER" id="PTHR36837:SF4">
    <property type="entry name" value="BLR0908 PROTEIN"/>
    <property type="match status" value="1"/>
</dbReference>
<keyword evidence="2" id="KW-0378">Hydrolase</keyword>
<dbReference type="InterPro" id="IPR029058">
    <property type="entry name" value="AB_hydrolase_fold"/>
</dbReference>
<dbReference type="InterPro" id="IPR051321">
    <property type="entry name" value="PHA/PHB_synthase"/>
</dbReference>
<organism evidence="2">
    <name type="scientific">freshwater sediment metagenome</name>
    <dbReference type="NCBI Taxonomy" id="556182"/>
    <lineage>
        <taxon>unclassified sequences</taxon>
        <taxon>metagenomes</taxon>
        <taxon>ecological metagenomes</taxon>
    </lineage>
</organism>
<dbReference type="SUPFAM" id="SSF53474">
    <property type="entry name" value="alpha/beta-Hydrolases"/>
    <property type="match status" value="1"/>
</dbReference>
<dbReference type="Gene3D" id="3.40.50.1820">
    <property type="entry name" value="alpha/beta hydrolase"/>
    <property type="match status" value="1"/>
</dbReference>
<evidence type="ECO:0000313" key="2">
    <source>
        <dbReference type="EMBL" id="CAJ0869956.1"/>
    </source>
</evidence>
<dbReference type="Pfam" id="PF06850">
    <property type="entry name" value="PHB_depo_C"/>
    <property type="match status" value="1"/>
</dbReference>
<gene>
    <name evidence="2" type="primary">phaZ</name>
    <name evidence="2" type="ORF">AMST5_02185</name>
</gene>
<sequence length="404" mass="45527">MYDAYHAYAQLSEQIRRAAASNERIMSVWGAMQTAYPLRCILAYHELIGLAGFTHRRPDYDVKDVVTDKGETVPVSETPVLTTPFCTLLRFTRQGGEGDPRVLLVAPMSGHFATLLRGTIRTLLRDHEVYVTDWRNPRDVPLEHGIFALDDFTQHVIDFLKFMGPESHLVAVCQPAVPALVATAVMALENDPDQPASLTLMAGPIDARVSPTKVNEFATSKPIDWFRRNMIATTPRGLPGAGRQVYPGFLQLSAFMSMNAERHQKAFADLFKHRVEGDSDKADQIRSFYEEYFAVMDLDAEFYLQTIETVFQKFALPEGKLQFKGRPVIPRAIKKTFLLTVEGERDDICAIGQTLAAQDLCSGLRPYMKSHHMQAGVGHYGVFNGKRWDHQVYPVVRNHIRNSI</sequence>
<dbReference type="EMBL" id="OY288114">
    <property type="protein sequence ID" value="CAJ0869956.1"/>
    <property type="molecule type" value="Genomic_DNA"/>
</dbReference>
<dbReference type="AlphaFoldDB" id="A0AA48RDF4"/>
<name>A0AA48RDF4_9ZZZZ</name>
<accession>A0AA48RDF4</accession>